<keyword evidence="1 2" id="KW-0732">Signal</keyword>
<evidence type="ECO:0000256" key="2">
    <source>
        <dbReference type="SAM" id="SignalP"/>
    </source>
</evidence>
<evidence type="ECO:0000313" key="3">
    <source>
        <dbReference type="EMBL" id="MBM7413367.1"/>
    </source>
</evidence>
<dbReference type="Proteomes" id="UP000703038">
    <property type="component" value="Unassembled WGS sequence"/>
</dbReference>
<reference evidence="3 4" key="1">
    <citation type="submission" date="2021-01" db="EMBL/GenBank/DDBJ databases">
        <title>Genomics of switchgrass bacterial isolates.</title>
        <authorList>
            <person name="Shade A."/>
        </authorList>
    </citation>
    <scope>NUCLEOTIDE SEQUENCE [LARGE SCALE GENOMIC DNA]</scope>
    <source>
        <strain evidence="3 4">PvP111</strain>
    </source>
</reference>
<dbReference type="PANTHER" id="PTHR30006">
    <property type="entry name" value="THIAMINE-BINDING PERIPLASMIC PROTEIN-RELATED"/>
    <property type="match status" value="1"/>
</dbReference>
<protein>
    <submittedName>
        <fullName evidence="3">Iron(III) transport system substrate-binding protein</fullName>
    </submittedName>
</protein>
<comment type="caution">
    <text evidence="3">The sequence shown here is derived from an EMBL/GenBank/DDBJ whole genome shotgun (WGS) entry which is preliminary data.</text>
</comment>
<dbReference type="Pfam" id="PF13531">
    <property type="entry name" value="SBP_bac_11"/>
    <property type="match status" value="1"/>
</dbReference>
<dbReference type="SUPFAM" id="SSF53850">
    <property type="entry name" value="Periplasmic binding protein-like II"/>
    <property type="match status" value="1"/>
</dbReference>
<feature type="chain" id="PRO_5047526006" evidence="2">
    <location>
        <begin position="30"/>
        <end position="345"/>
    </location>
</feature>
<dbReference type="EMBL" id="JAFBBK010000001">
    <property type="protein sequence ID" value="MBM7413367.1"/>
    <property type="molecule type" value="Genomic_DNA"/>
</dbReference>
<gene>
    <name evidence="3" type="ORF">JOE42_000100</name>
</gene>
<dbReference type="PROSITE" id="PS51257">
    <property type="entry name" value="PROKAR_LIPOPROTEIN"/>
    <property type="match status" value="1"/>
</dbReference>
<proteinExistence type="predicted"/>
<dbReference type="RefSeq" id="WP_204865985.1">
    <property type="nucleotide sequence ID" value="NZ_JAFBBK010000001.1"/>
</dbReference>
<sequence>MTRWCRTLAALTSAAALGLSAACSGGASASGPVSGTWDDVIAAAKDEGSVYLYSSQHPENLASVKAGFEAKYPDITVEFTRGSDVELNPRVDAEHKSGRGIGDVHMTTDPAWIRAAADSGEYSVNAIGPSFDNPDYGRDTSVLNDTLFLTSAAVLGLGWNTTALPDGLNSPQDLLAPELRGRIGVVNPAGFAAVTDQYRFFDRNWSPDYTDELAQNEPRVYPGVLAVAQGLGSGEIVATPMVQPLVREQEAGAPVGWFRPDPAWGAPYYSHVLASAPHPNAAQLLADFLISPEGQVALSKGYASVLPNIPEAVGRAQDIALTDPADLDPAAVTEYQAEWEQRFIR</sequence>
<accession>A0ABS2KNI7</accession>
<dbReference type="Gene3D" id="3.40.190.10">
    <property type="entry name" value="Periplasmic binding protein-like II"/>
    <property type="match status" value="2"/>
</dbReference>
<evidence type="ECO:0000256" key="1">
    <source>
        <dbReference type="ARBA" id="ARBA00022729"/>
    </source>
</evidence>
<organism evidence="3 4">
    <name type="scientific">Rhodococcoides corynebacterioides</name>
    <dbReference type="NCBI Taxonomy" id="53972"/>
    <lineage>
        <taxon>Bacteria</taxon>
        <taxon>Bacillati</taxon>
        <taxon>Actinomycetota</taxon>
        <taxon>Actinomycetes</taxon>
        <taxon>Mycobacteriales</taxon>
        <taxon>Nocardiaceae</taxon>
        <taxon>Rhodococcoides</taxon>
    </lineage>
</organism>
<feature type="signal peptide" evidence="2">
    <location>
        <begin position="1"/>
        <end position="29"/>
    </location>
</feature>
<keyword evidence="4" id="KW-1185">Reference proteome</keyword>
<evidence type="ECO:0000313" key="4">
    <source>
        <dbReference type="Proteomes" id="UP000703038"/>
    </source>
</evidence>
<name>A0ABS2KNI7_9NOCA</name>